<accession>A0A165J9P9</accession>
<feature type="compositionally biased region" description="Basic and acidic residues" evidence="1">
    <location>
        <begin position="18"/>
        <end position="31"/>
    </location>
</feature>
<reference evidence="2 3" key="1">
    <citation type="journal article" date="2016" name="Mol. Biol. Evol.">
        <title>Comparative Genomics of Early-Diverging Mushroom-Forming Fungi Provides Insights into the Origins of Lignocellulose Decay Capabilities.</title>
        <authorList>
            <person name="Nagy L.G."/>
            <person name="Riley R."/>
            <person name="Tritt A."/>
            <person name="Adam C."/>
            <person name="Daum C."/>
            <person name="Floudas D."/>
            <person name="Sun H."/>
            <person name="Yadav J.S."/>
            <person name="Pangilinan J."/>
            <person name="Larsson K.H."/>
            <person name="Matsuura K."/>
            <person name="Barry K."/>
            <person name="Labutti K."/>
            <person name="Kuo R."/>
            <person name="Ohm R.A."/>
            <person name="Bhattacharya S.S."/>
            <person name="Shirouzu T."/>
            <person name="Yoshinaga Y."/>
            <person name="Martin F.M."/>
            <person name="Grigoriev I.V."/>
            <person name="Hibbett D.S."/>
        </authorList>
    </citation>
    <scope>NUCLEOTIDE SEQUENCE [LARGE SCALE GENOMIC DNA]</scope>
    <source>
        <strain evidence="2 3">HHB12733</strain>
    </source>
</reference>
<protein>
    <submittedName>
        <fullName evidence="2">Uncharacterized protein</fullName>
    </submittedName>
</protein>
<feature type="region of interest" description="Disordered" evidence="1">
    <location>
        <begin position="1"/>
        <end position="46"/>
    </location>
</feature>
<proteinExistence type="predicted"/>
<keyword evidence="3" id="KW-1185">Reference proteome</keyword>
<dbReference type="AlphaFoldDB" id="A0A165J9P9"/>
<evidence type="ECO:0000313" key="3">
    <source>
        <dbReference type="Proteomes" id="UP000076842"/>
    </source>
</evidence>
<evidence type="ECO:0000256" key="1">
    <source>
        <dbReference type="SAM" id="MobiDB-lite"/>
    </source>
</evidence>
<organism evidence="2 3">
    <name type="scientific">Calocera cornea HHB12733</name>
    <dbReference type="NCBI Taxonomy" id="1353952"/>
    <lineage>
        <taxon>Eukaryota</taxon>
        <taxon>Fungi</taxon>
        <taxon>Dikarya</taxon>
        <taxon>Basidiomycota</taxon>
        <taxon>Agaricomycotina</taxon>
        <taxon>Dacrymycetes</taxon>
        <taxon>Dacrymycetales</taxon>
        <taxon>Dacrymycetaceae</taxon>
        <taxon>Calocera</taxon>
    </lineage>
</organism>
<evidence type="ECO:0000313" key="2">
    <source>
        <dbReference type="EMBL" id="KZT61560.1"/>
    </source>
</evidence>
<sequence>MCRHPSRAVSREDELEAGELRHSPDGFEEGKPGLQGNGSANVNDKDGGEQLMQEVRLHLLLPLPSLAVVQPDCEVQELVGSCCIVNQAKLDVLPPQLSSLRGSSKLMHGMSVSDHCIMVSNHWRDIAKCKHIRCAFVGWQVKGAMELGILKVLSDIGQQDLKRRDHSSNWLSKSKGGVFDPVGWAVEQGYVWGRVLESLQPLDCTFPIAFVLLYGGGCIQVFALHQCSQCREVLSLGIGFGNRWCGFAGTFASTVCRMGWGGIQAGCCRAIRGGGGGLALGGHAMADIAAAAAGVGMAATATGAAKGQQRQGGQGPADMSIQLMRQVGLSSALPGTVRDWPHLI</sequence>
<dbReference type="Proteomes" id="UP000076842">
    <property type="component" value="Unassembled WGS sequence"/>
</dbReference>
<dbReference type="EMBL" id="KV423922">
    <property type="protein sequence ID" value="KZT61560.1"/>
    <property type="molecule type" value="Genomic_DNA"/>
</dbReference>
<name>A0A165J9P9_9BASI</name>
<gene>
    <name evidence="2" type="ORF">CALCODRAFT_506128</name>
</gene>
<dbReference type="InParanoid" id="A0A165J9P9"/>